<accession>A0A0M0K144</accession>
<evidence type="ECO:0000313" key="3">
    <source>
        <dbReference type="EMBL" id="KOO32322.1"/>
    </source>
</evidence>
<reference evidence="4" key="1">
    <citation type="journal article" date="2015" name="PLoS Genet.">
        <title>Genome Sequence and Transcriptome Analyses of Chrysochromulina tobin: Metabolic Tools for Enhanced Algal Fitness in the Prominent Order Prymnesiales (Haptophyceae).</title>
        <authorList>
            <person name="Hovde B.T."/>
            <person name="Deodato C.R."/>
            <person name="Hunsperger H.M."/>
            <person name="Ryken S.A."/>
            <person name="Yost W."/>
            <person name="Jha R.K."/>
            <person name="Patterson J."/>
            <person name="Monnat R.J. Jr."/>
            <person name="Barlow S.B."/>
            <person name="Starkenburg S.R."/>
            <person name="Cattolico R.A."/>
        </authorList>
    </citation>
    <scope>NUCLEOTIDE SEQUENCE</scope>
    <source>
        <strain evidence="4">CCMP291</strain>
    </source>
</reference>
<dbReference type="InterPro" id="IPR002192">
    <property type="entry name" value="PPDK_AMP/ATP-bd"/>
</dbReference>
<dbReference type="AlphaFoldDB" id="A0A0M0K144"/>
<keyword evidence="3" id="KW-0670">Pyruvate</keyword>
<dbReference type="Gene3D" id="3.30.1490.20">
    <property type="entry name" value="ATP-grasp fold, A domain"/>
    <property type="match status" value="1"/>
</dbReference>
<keyword evidence="4" id="KW-1185">Reference proteome</keyword>
<dbReference type="GO" id="GO:0005524">
    <property type="term" value="F:ATP binding"/>
    <property type="evidence" value="ECO:0007669"/>
    <property type="project" value="InterPro"/>
</dbReference>
<dbReference type="EMBL" id="JWZX01001801">
    <property type="protein sequence ID" value="KOO32322.1"/>
    <property type="molecule type" value="Genomic_DNA"/>
</dbReference>
<gene>
    <name evidence="3" type="ORF">Ctob_015063</name>
</gene>
<dbReference type="Proteomes" id="UP000037460">
    <property type="component" value="Unassembled WGS sequence"/>
</dbReference>
<dbReference type="Pfam" id="PF01326">
    <property type="entry name" value="PPDK_N"/>
    <property type="match status" value="1"/>
</dbReference>
<comment type="caution">
    <text evidence="3">The sequence shown here is derived from an EMBL/GenBank/DDBJ whole genome shotgun (WGS) entry which is preliminary data.</text>
</comment>
<evidence type="ECO:0000259" key="2">
    <source>
        <dbReference type="Pfam" id="PF01326"/>
    </source>
</evidence>
<organism evidence="3 4">
    <name type="scientific">Chrysochromulina tobinii</name>
    <dbReference type="NCBI Taxonomy" id="1460289"/>
    <lineage>
        <taxon>Eukaryota</taxon>
        <taxon>Haptista</taxon>
        <taxon>Haptophyta</taxon>
        <taxon>Prymnesiophyceae</taxon>
        <taxon>Prymnesiales</taxon>
        <taxon>Chrysochromulinaceae</taxon>
        <taxon>Chrysochromulina</taxon>
    </lineage>
</organism>
<dbReference type="SUPFAM" id="SSF56059">
    <property type="entry name" value="Glutathione synthetase ATP-binding domain-like"/>
    <property type="match status" value="1"/>
</dbReference>
<name>A0A0M0K144_9EUKA</name>
<comment type="similarity">
    <text evidence="1">Belongs to the PEP-utilizing enzyme family.</text>
</comment>
<dbReference type="GO" id="GO:0016301">
    <property type="term" value="F:kinase activity"/>
    <property type="evidence" value="ECO:0007669"/>
    <property type="project" value="InterPro"/>
</dbReference>
<evidence type="ECO:0000256" key="1">
    <source>
        <dbReference type="ARBA" id="ARBA00007837"/>
    </source>
</evidence>
<protein>
    <submittedName>
        <fullName evidence="3">Phosphoenolpyruvate synthase</fullName>
    </submittedName>
</protein>
<feature type="domain" description="Pyruvate phosphate dikinase AMP/ATP-binding" evidence="2">
    <location>
        <begin position="470"/>
        <end position="689"/>
    </location>
</feature>
<proteinExistence type="inferred from homology"/>
<dbReference type="InterPro" id="IPR013815">
    <property type="entry name" value="ATP_grasp_subdomain_1"/>
</dbReference>
<dbReference type="OrthoDB" id="10264103at2759"/>
<evidence type="ECO:0000313" key="4">
    <source>
        <dbReference type="Proteomes" id="UP000037460"/>
    </source>
</evidence>
<dbReference type="Gene3D" id="3.40.50.2300">
    <property type="match status" value="1"/>
</dbReference>
<sequence>MKATTARGAKAKTLVEDFGQLQRHRVQHVLLVCTDYDSYTFEEDGLLNEIIFQWYADNSLSKPPTIDRVSTPEMGIARFKERNYDMVVTLSRYAHQSNLVHAIHRHNPAVPIGLIALNPSDLANLHPQIESSLRLNVNKRLMWATAKEGGAPATTPSSSLSDAWVWPFMWQGQPQLFTAMFKAVEDRLNVKADSEYGVQLVLVVEDSVQFYSSYLPVLYSELWRQNKSIQAETMHTRERMLRMTSRPKIILCTNFEEALDVYDRYRDNVMGVITDLSFPKDGVQSDRAGLELAAHIRDHQPELPILMQSYQPDDSEYANIARGLGLKYTCKSSPSLLQTVRDYIHEDLMFGPLKFQDGVTGKPLGQVANVTELLNVWAELPLTSVAYHARFSHLSRWFFARAEFQLAKRFRNSTYPQDFIDMNGKERPDWLRNWILAEVRAHRNKLASTVENATTADASTPIVRLGTGSLGGKGRGFRFLHNLSDKFNMSTVIPDLELVVPRCFILATSCFEDFMEDNQLLMPALEATDNAQLVSLFGQARLRDDVTESLKQFLATERGPLAVRSSSLFEDAFMQPFAGIYRTVFLPNAADDLDARLEQLTWAVKQVYASTYSIEARAYANSQRNRSEEEKMAVILQPLVGEATADGYFHPTLAGVANSVDFYPLPHTAPAHGCASIALGLGKSVVDGSAAVHFSLGDPGALTGPDAATLPVLALKLDSAAGRPSDVLAMLHGRAAQALVTLPTKSSVVLAPEAARSLTAALSQDVHGERVVFKKAYGDIVEESATPAAASDALQPVALPNLLTGEVPLAKALSFLLRLGATGLGCPVEIEFALKTRKRADERHQLHLLQIRPQATFQSKAADRFQFLPSAEYAAVASKRALGHGRFENITDVVYVSPERFDKARTAQIANEIGVINRQLQAQGRKYLLMAPGRWGSADAATGIPVSWQDIDQSAVIVETVLDKHVPLSQGSHFFQNLVAFGLGYMTVDPSPKATSEVADYAFWDSLPQKASTAFVRHVRLDKPLEIVIDSQSRHGVVMKPGKPFDVYVGQVDAFMALAQEQLNSNA</sequence>